<organism evidence="1 2">
    <name type="scientific">Eretmocerus hayati</name>
    <dbReference type="NCBI Taxonomy" id="131215"/>
    <lineage>
        <taxon>Eukaryota</taxon>
        <taxon>Metazoa</taxon>
        <taxon>Ecdysozoa</taxon>
        <taxon>Arthropoda</taxon>
        <taxon>Hexapoda</taxon>
        <taxon>Insecta</taxon>
        <taxon>Pterygota</taxon>
        <taxon>Neoptera</taxon>
        <taxon>Endopterygota</taxon>
        <taxon>Hymenoptera</taxon>
        <taxon>Apocrita</taxon>
        <taxon>Proctotrupomorpha</taxon>
        <taxon>Chalcidoidea</taxon>
        <taxon>Aphelinidae</taxon>
        <taxon>Aphelininae</taxon>
        <taxon>Eretmocerus</taxon>
    </lineage>
</organism>
<keyword evidence="2" id="KW-1185">Reference proteome</keyword>
<dbReference type="EMBL" id="CM056742">
    <property type="protein sequence ID" value="KAJ8676268.1"/>
    <property type="molecule type" value="Genomic_DNA"/>
</dbReference>
<accession>A0ACC2NYI9</accession>
<proteinExistence type="predicted"/>
<protein>
    <submittedName>
        <fullName evidence="1">Uncharacterized protein</fullName>
    </submittedName>
</protein>
<reference evidence="1" key="1">
    <citation type="submission" date="2023-04" db="EMBL/GenBank/DDBJ databases">
        <title>A chromosome-level genome assembly of the parasitoid wasp Eretmocerus hayati.</title>
        <authorList>
            <person name="Zhong Y."/>
            <person name="Liu S."/>
            <person name="Liu Y."/>
        </authorList>
    </citation>
    <scope>NUCLEOTIDE SEQUENCE</scope>
    <source>
        <strain evidence="1">ZJU_SS_LIU_2023</strain>
    </source>
</reference>
<evidence type="ECO:0000313" key="1">
    <source>
        <dbReference type="EMBL" id="KAJ8676268.1"/>
    </source>
</evidence>
<name>A0ACC2NYI9_9HYME</name>
<evidence type="ECO:0000313" key="2">
    <source>
        <dbReference type="Proteomes" id="UP001239111"/>
    </source>
</evidence>
<comment type="caution">
    <text evidence="1">The sequence shown here is derived from an EMBL/GenBank/DDBJ whole genome shotgun (WGS) entry which is preliminary data.</text>
</comment>
<dbReference type="Proteomes" id="UP001239111">
    <property type="component" value="Chromosome 2"/>
</dbReference>
<gene>
    <name evidence="1" type="ORF">QAD02_012054</name>
</gene>
<sequence>MSRIEQAFAVSVMICLALSTFGSEASEKPGEDKKSATPKSMVVYVRQHPDHGDPGTTSVTEGIEKTTALFVSCDNSTMAPRARCTIHVQDYEFNSTSKIYSILRSASRPVNLASKGSNF</sequence>